<dbReference type="eggNOG" id="ENOG502QT7V">
    <property type="taxonomic scope" value="Eukaryota"/>
</dbReference>
<reference evidence="2" key="3">
    <citation type="submission" date="2025-09" db="UniProtKB">
        <authorList>
            <consortium name="Ensembl"/>
        </authorList>
    </citation>
    <scope>IDENTIFICATION</scope>
</reference>
<name>H2ZIX3_CIOSA</name>
<proteinExistence type="predicted"/>
<evidence type="ECO:0000256" key="1">
    <source>
        <dbReference type="SAM" id="MobiDB-lite"/>
    </source>
</evidence>
<dbReference type="GO" id="GO:0005856">
    <property type="term" value="C:cytoskeleton"/>
    <property type="evidence" value="ECO:0007669"/>
    <property type="project" value="TreeGrafter"/>
</dbReference>
<dbReference type="OMA" id="NDPRHAL"/>
<evidence type="ECO:0000313" key="2">
    <source>
        <dbReference type="Ensembl" id="ENSCSAVP00000017539.1"/>
    </source>
</evidence>
<dbReference type="AlphaFoldDB" id="H2ZIX3"/>
<organism evidence="2 3">
    <name type="scientific">Ciona savignyi</name>
    <name type="common">Pacific transparent sea squirt</name>
    <dbReference type="NCBI Taxonomy" id="51511"/>
    <lineage>
        <taxon>Eukaryota</taxon>
        <taxon>Metazoa</taxon>
        <taxon>Chordata</taxon>
        <taxon>Tunicata</taxon>
        <taxon>Ascidiacea</taxon>
        <taxon>Phlebobranchia</taxon>
        <taxon>Cionidae</taxon>
        <taxon>Ciona</taxon>
    </lineage>
</organism>
<protein>
    <recommendedName>
        <fullName evidence="4">Sperm-tail PG-rich repeat-containing protein 2</fullName>
    </recommendedName>
</protein>
<dbReference type="GeneTree" id="ENSGT00390000001063"/>
<feature type="region of interest" description="Disordered" evidence="1">
    <location>
        <begin position="126"/>
        <end position="193"/>
    </location>
</feature>
<dbReference type="PANTHER" id="PTHR21580">
    <property type="entry name" value="SHIPPO-1-RELATED"/>
    <property type="match status" value="1"/>
</dbReference>
<feature type="compositionally biased region" description="Polar residues" evidence="1">
    <location>
        <begin position="89"/>
        <end position="100"/>
    </location>
</feature>
<keyword evidence="3" id="KW-1185">Reference proteome</keyword>
<reference evidence="2" key="2">
    <citation type="submission" date="2025-08" db="UniProtKB">
        <authorList>
            <consortium name="Ensembl"/>
        </authorList>
    </citation>
    <scope>IDENTIFICATION</scope>
</reference>
<feature type="compositionally biased region" description="Basic and acidic residues" evidence="1">
    <location>
        <begin position="501"/>
        <end position="510"/>
    </location>
</feature>
<dbReference type="InterPro" id="IPR010736">
    <property type="entry name" value="SHIPPO-rpt"/>
</dbReference>
<dbReference type="Pfam" id="PF07004">
    <property type="entry name" value="SHIPPO-rpt"/>
    <property type="match status" value="8"/>
</dbReference>
<dbReference type="InterPro" id="IPR051291">
    <property type="entry name" value="CIMAP"/>
</dbReference>
<feature type="region of interest" description="Disordered" evidence="1">
    <location>
        <begin position="74"/>
        <end position="111"/>
    </location>
</feature>
<dbReference type="Proteomes" id="UP000007875">
    <property type="component" value="Unassembled WGS sequence"/>
</dbReference>
<sequence>MYDRAPRPTANYLVGSTRVNVGPGTYDLTTPSSQWLKSDGYAPFQSMSSRETLFHIGDSVMAAPGPGAYDPAFPQERPTGGRSLANKANRFSESPTTSHITPGPGRYNLSKKSDWLKSKSAPTLQVPTVAPTLPMEKPGKSIITSRVRYQRKPDAPSIPSPGQAYGYEETDDGSLRKQAPPNKDESMGPAYYRPTSDLTVTTAKYKGVHFGSLRADRMKFGGKGGPGPGDYEPYKEKPQTDMAALINPDGKVFESRLPRYHEIVVQEEEKKAVPGPGKYDINGQFKKKSAAVNVEGLEVEHPPFMSQARRFNDTKGITPAPGAYNDPRNALEALKKITGMKRSPFGQTSVRFQPHVTKSKFIPGPGHYNIFNIGMAQESLKKAYLESTRHGPFGTTSARIMPIIQKHEVALPGPSHYQPKQNEERYKKQLTSTFASLTNRLSSPAPQTLQDNPPPGSYEVAKSFKKSQDRRGNADPRTKDAVRRNRAFLSASTRFAPPRDMQLKQPEKDTPGPGTYNQELPQDNPKLAVMVTKDHRFKQMKKDEVPGPGAYELSPLLANTLLKGTFNATLHNPVAPTVDAGRTATAKQAFLLGV</sequence>
<dbReference type="Ensembl" id="ENSCSAVT00000017730.1">
    <property type="protein sequence ID" value="ENSCSAVP00000017539.1"/>
    <property type="gene ID" value="ENSCSAVG00000010332.1"/>
</dbReference>
<feature type="region of interest" description="Disordered" evidence="1">
    <location>
        <begin position="439"/>
        <end position="521"/>
    </location>
</feature>
<dbReference type="HOGENOM" id="CLU_040300_1_0_1"/>
<accession>H2ZIX3</accession>
<dbReference type="PANTHER" id="PTHR21580:SF60">
    <property type="entry name" value="SPERM-TAIL PG-RICH REPEAT-CONTAINING PROTEIN 2"/>
    <property type="match status" value="1"/>
</dbReference>
<dbReference type="InParanoid" id="H2ZIX3"/>
<reference evidence="3" key="1">
    <citation type="submission" date="2003-08" db="EMBL/GenBank/DDBJ databases">
        <authorList>
            <person name="Birren B."/>
            <person name="Nusbaum C."/>
            <person name="Abebe A."/>
            <person name="Abouelleil A."/>
            <person name="Adekoya E."/>
            <person name="Ait-zahra M."/>
            <person name="Allen N."/>
            <person name="Allen T."/>
            <person name="An P."/>
            <person name="Anderson M."/>
            <person name="Anderson S."/>
            <person name="Arachchi H."/>
            <person name="Armbruster J."/>
            <person name="Bachantsang P."/>
            <person name="Baldwin J."/>
            <person name="Barry A."/>
            <person name="Bayul T."/>
            <person name="Blitshsteyn B."/>
            <person name="Bloom T."/>
            <person name="Blye J."/>
            <person name="Boguslavskiy L."/>
            <person name="Borowsky M."/>
            <person name="Boukhgalter B."/>
            <person name="Brunache A."/>
            <person name="Butler J."/>
            <person name="Calixte N."/>
            <person name="Calvo S."/>
            <person name="Camarata J."/>
            <person name="Campo K."/>
            <person name="Chang J."/>
            <person name="Cheshatsang Y."/>
            <person name="Citroen M."/>
            <person name="Collymore A."/>
            <person name="Considine T."/>
            <person name="Cook A."/>
            <person name="Cooke P."/>
            <person name="Corum B."/>
            <person name="Cuomo C."/>
            <person name="David R."/>
            <person name="Dawoe T."/>
            <person name="Degray S."/>
            <person name="Dodge S."/>
            <person name="Dooley K."/>
            <person name="Dorje P."/>
            <person name="Dorjee K."/>
            <person name="Dorris L."/>
            <person name="Duffey N."/>
            <person name="Dupes A."/>
            <person name="Elkins T."/>
            <person name="Engels R."/>
            <person name="Erickson J."/>
            <person name="Farina A."/>
            <person name="Faro S."/>
            <person name="Ferreira P."/>
            <person name="Fischer H."/>
            <person name="Fitzgerald M."/>
            <person name="Foley K."/>
            <person name="Gage D."/>
            <person name="Galagan J."/>
            <person name="Gearin G."/>
            <person name="Gnerre S."/>
            <person name="Gnirke A."/>
            <person name="Goyette A."/>
            <person name="Graham J."/>
            <person name="Grandbois E."/>
            <person name="Gyaltsen K."/>
            <person name="Hafez N."/>
            <person name="Hagopian D."/>
            <person name="Hagos B."/>
            <person name="Hall J."/>
            <person name="Hatcher B."/>
            <person name="Heller A."/>
            <person name="Higgins H."/>
            <person name="Honan T."/>
            <person name="Horn A."/>
            <person name="Houde N."/>
            <person name="Hughes L."/>
            <person name="Hulme W."/>
            <person name="Husby E."/>
            <person name="Iliev I."/>
            <person name="Jaffe D."/>
            <person name="Jones C."/>
            <person name="Kamal M."/>
            <person name="Kamat A."/>
            <person name="Kamvysselis M."/>
            <person name="Karlsson E."/>
            <person name="Kells C."/>
            <person name="Kieu A."/>
            <person name="Kisner P."/>
            <person name="Kodira C."/>
            <person name="Kulbokas E."/>
            <person name="Labutti K."/>
            <person name="Lama D."/>
            <person name="Landers T."/>
            <person name="Leger J."/>
            <person name="Levine S."/>
            <person name="Lewis D."/>
            <person name="Lewis T."/>
            <person name="Lindblad-toh K."/>
            <person name="Liu X."/>
            <person name="Lokyitsang T."/>
            <person name="Lokyitsang Y."/>
            <person name="Lucien O."/>
            <person name="Lui A."/>
            <person name="Ma L.J."/>
            <person name="Mabbitt R."/>
            <person name="Macdonald J."/>
            <person name="Maclean C."/>
            <person name="Major J."/>
            <person name="Manning J."/>
            <person name="Marabella R."/>
            <person name="Maru K."/>
            <person name="Matthews C."/>
            <person name="Mauceli E."/>
            <person name="Mccarthy M."/>
            <person name="Mcdonough S."/>
            <person name="Mcghee T."/>
            <person name="Meldrim J."/>
            <person name="Meneus L."/>
            <person name="Mesirov J."/>
            <person name="Mihalev A."/>
            <person name="Mihova T."/>
            <person name="Mikkelsen T."/>
            <person name="Mlenga V."/>
            <person name="Moru K."/>
            <person name="Mozes J."/>
            <person name="Mulrain L."/>
            <person name="Munson G."/>
            <person name="Naylor J."/>
            <person name="Newes C."/>
            <person name="Nguyen C."/>
            <person name="Nguyen N."/>
            <person name="Nguyen T."/>
            <person name="Nicol R."/>
            <person name="Nielsen C."/>
            <person name="Nizzari M."/>
            <person name="Norbu C."/>
            <person name="Norbu N."/>
            <person name="O'donnell P."/>
            <person name="Okoawo O."/>
            <person name="O'leary S."/>
            <person name="Omotosho B."/>
            <person name="O'neill K."/>
            <person name="Osman S."/>
            <person name="Parker S."/>
            <person name="Perrin D."/>
            <person name="Phunkhang P."/>
            <person name="Piqani B."/>
            <person name="Purcell S."/>
            <person name="Rachupka T."/>
            <person name="Ramasamy U."/>
            <person name="Rameau R."/>
            <person name="Ray V."/>
            <person name="Raymond C."/>
            <person name="Retta R."/>
            <person name="Richardson S."/>
            <person name="Rise C."/>
            <person name="Rodriguez J."/>
            <person name="Rogers J."/>
            <person name="Rogov P."/>
            <person name="Rutman M."/>
            <person name="Schupbach R."/>
            <person name="Seaman C."/>
            <person name="Settipalli S."/>
            <person name="Sharpe T."/>
            <person name="Sheridan J."/>
            <person name="Sherpa N."/>
            <person name="Shi J."/>
            <person name="Smirnov S."/>
            <person name="Smith C."/>
            <person name="Sougnez C."/>
            <person name="Spencer B."/>
            <person name="Stalker J."/>
            <person name="Stange-thomann N."/>
            <person name="Stavropoulos S."/>
            <person name="Stetson K."/>
            <person name="Stone C."/>
            <person name="Stone S."/>
            <person name="Stubbs M."/>
            <person name="Talamas J."/>
            <person name="Tchuinga P."/>
            <person name="Tenzing P."/>
            <person name="Tesfaye S."/>
            <person name="Theodore J."/>
            <person name="Thoulutsang Y."/>
            <person name="Topham K."/>
            <person name="Towey S."/>
            <person name="Tsamla T."/>
            <person name="Tsomo N."/>
            <person name="Vallee D."/>
            <person name="Vassiliev H."/>
            <person name="Venkataraman V."/>
            <person name="Vinson J."/>
            <person name="Vo A."/>
            <person name="Wade C."/>
            <person name="Wang S."/>
            <person name="Wangchuk T."/>
            <person name="Wangdi T."/>
            <person name="Whittaker C."/>
            <person name="Wilkinson J."/>
            <person name="Wu Y."/>
            <person name="Wyman D."/>
            <person name="Yadav S."/>
            <person name="Yang S."/>
            <person name="Yang X."/>
            <person name="Yeager S."/>
            <person name="Yee E."/>
            <person name="Young G."/>
            <person name="Zainoun J."/>
            <person name="Zembeck L."/>
            <person name="Zimmer A."/>
            <person name="Zody M."/>
            <person name="Lander E."/>
        </authorList>
    </citation>
    <scope>NUCLEOTIDE SEQUENCE [LARGE SCALE GENOMIC DNA]</scope>
</reference>
<dbReference type="STRING" id="51511.ENSCSAVP00000017539"/>
<feature type="compositionally biased region" description="Basic and acidic residues" evidence="1">
    <location>
        <begin position="466"/>
        <end position="483"/>
    </location>
</feature>
<feature type="compositionally biased region" description="Polar residues" evidence="1">
    <location>
        <begin position="439"/>
        <end position="451"/>
    </location>
</feature>
<evidence type="ECO:0000313" key="3">
    <source>
        <dbReference type="Proteomes" id="UP000007875"/>
    </source>
</evidence>
<evidence type="ECO:0008006" key="4">
    <source>
        <dbReference type="Google" id="ProtNLM"/>
    </source>
</evidence>